<comment type="caution">
    <text evidence="3">The sequence shown here is derived from an EMBL/GenBank/DDBJ whole genome shotgun (WGS) entry which is preliminary data.</text>
</comment>
<sequence>MANDSKTETVTRNGPKAPTTLHDGMPIADKRVGLGKGAGKWLLVFCAVIIGAVLLYVEGVI</sequence>
<protein>
    <submittedName>
        <fullName evidence="3">Uncharacterized protein</fullName>
    </submittedName>
</protein>
<keyword evidence="2" id="KW-0812">Transmembrane</keyword>
<feature type="region of interest" description="Disordered" evidence="1">
    <location>
        <begin position="1"/>
        <end position="23"/>
    </location>
</feature>
<dbReference type="EMBL" id="JAXLPB010000001">
    <property type="protein sequence ID" value="MDY8108137.1"/>
    <property type="molecule type" value="Genomic_DNA"/>
</dbReference>
<reference evidence="3 4" key="1">
    <citation type="submission" date="2023-12" db="EMBL/GenBank/DDBJ databases">
        <title>Description of Novel Strain Fulvimarina sp. 2208YS6-2-32 isolated from Uroteuthis (Photololigo) edulis.</title>
        <authorList>
            <person name="Park J.-S."/>
        </authorList>
    </citation>
    <scope>NUCLEOTIDE SEQUENCE [LARGE SCALE GENOMIC DNA]</scope>
    <source>
        <strain evidence="3 4">2208YS6-2-32</strain>
    </source>
</reference>
<gene>
    <name evidence="3" type="ORF">U0C82_03110</name>
</gene>
<keyword evidence="4" id="KW-1185">Reference proteome</keyword>
<dbReference type="Proteomes" id="UP001294412">
    <property type="component" value="Unassembled WGS sequence"/>
</dbReference>
<dbReference type="RefSeq" id="WP_322185584.1">
    <property type="nucleotide sequence ID" value="NZ_JAXLPB010000001.1"/>
</dbReference>
<proteinExistence type="predicted"/>
<evidence type="ECO:0000313" key="4">
    <source>
        <dbReference type="Proteomes" id="UP001294412"/>
    </source>
</evidence>
<organism evidence="3 4">
    <name type="scientific">Fulvimarina uroteuthidis</name>
    <dbReference type="NCBI Taxonomy" id="3098149"/>
    <lineage>
        <taxon>Bacteria</taxon>
        <taxon>Pseudomonadati</taxon>
        <taxon>Pseudomonadota</taxon>
        <taxon>Alphaproteobacteria</taxon>
        <taxon>Hyphomicrobiales</taxon>
        <taxon>Aurantimonadaceae</taxon>
        <taxon>Fulvimarina</taxon>
    </lineage>
</organism>
<name>A0ABU5HYD2_9HYPH</name>
<keyword evidence="2" id="KW-1133">Transmembrane helix</keyword>
<keyword evidence="2" id="KW-0472">Membrane</keyword>
<accession>A0ABU5HYD2</accession>
<evidence type="ECO:0000256" key="2">
    <source>
        <dbReference type="SAM" id="Phobius"/>
    </source>
</evidence>
<evidence type="ECO:0000313" key="3">
    <source>
        <dbReference type="EMBL" id="MDY8108137.1"/>
    </source>
</evidence>
<feature type="transmembrane region" description="Helical" evidence="2">
    <location>
        <begin position="38"/>
        <end position="57"/>
    </location>
</feature>
<evidence type="ECO:0000256" key="1">
    <source>
        <dbReference type="SAM" id="MobiDB-lite"/>
    </source>
</evidence>